<dbReference type="GO" id="GO:0016491">
    <property type="term" value="F:oxidoreductase activity"/>
    <property type="evidence" value="ECO:0007669"/>
    <property type="project" value="UniProtKB-KW"/>
</dbReference>
<dbReference type="STRING" id="1963862.B4O97_15800"/>
<evidence type="ECO:0000256" key="5">
    <source>
        <dbReference type="ARBA" id="ARBA00023002"/>
    </source>
</evidence>
<evidence type="ECO:0000256" key="4">
    <source>
        <dbReference type="ARBA" id="ARBA00022833"/>
    </source>
</evidence>
<evidence type="ECO:0000256" key="2">
    <source>
        <dbReference type="ARBA" id="ARBA00008072"/>
    </source>
</evidence>
<gene>
    <name evidence="7" type="ORF">B4O97_15800</name>
</gene>
<dbReference type="PANTHER" id="PTHR43350">
    <property type="entry name" value="NAD-DEPENDENT ALCOHOL DEHYDROGENASE"/>
    <property type="match status" value="1"/>
</dbReference>
<dbReference type="Gene3D" id="3.40.50.720">
    <property type="entry name" value="NAD(P)-binding Rossmann-like Domain"/>
    <property type="match status" value="1"/>
</dbReference>
<comment type="caution">
    <text evidence="7">The sequence shown here is derived from an EMBL/GenBank/DDBJ whole genome shotgun (WGS) entry which is preliminary data.</text>
</comment>
<evidence type="ECO:0000259" key="6">
    <source>
        <dbReference type="SMART" id="SM00829"/>
    </source>
</evidence>
<accession>A0A1Y1RUN4</accession>
<evidence type="ECO:0000313" key="8">
    <source>
        <dbReference type="Proteomes" id="UP000192343"/>
    </source>
</evidence>
<organism evidence="7 8">
    <name type="scientific">Marispirochaeta aestuarii</name>
    <dbReference type="NCBI Taxonomy" id="1963862"/>
    <lineage>
        <taxon>Bacteria</taxon>
        <taxon>Pseudomonadati</taxon>
        <taxon>Spirochaetota</taxon>
        <taxon>Spirochaetia</taxon>
        <taxon>Spirochaetales</taxon>
        <taxon>Spirochaetaceae</taxon>
        <taxon>Marispirochaeta</taxon>
    </lineage>
</organism>
<protein>
    <recommendedName>
        <fullName evidence="6">Enoyl reductase (ER) domain-containing protein</fullName>
    </recommendedName>
</protein>
<dbReference type="Proteomes" id="UP000192343">
    <property type="component" value="Unassembled WGS sequence"/>
</dbReference>
<keyword evidence="4" id="KW-0862">Zinc</keyword>
<evidence type="ECO:0000256" key="3">
    <source>
        <dbReference type="ARBA" id="ARBA00022723"/>
    </source>
</evidence>
<dbReference type="EMBL" id="MWQY01000020">
    <property type="protein sequence ID" value="ORC32757.1"/>
    <property type="molecule type" value="Genomic_DNA"/>
</dbReference>
<dbReference type="AlphaFoldDB" id="A0A1Y1RUN4"/>
<dbReference type="SMART" id="SM00829">
    <property type="entry name" value="PKS_ER"/>
    <property type="match status" value="1"/>
</dbReference>
<dbReference type="InterPro" id="IPR036291">
    <property type="entry name" value="NAD(P)-bd_dom_sf"/>
</dbReference>
<reference evidence="7 8" key="1">
    <citation type="submission" date="2017-03" db="EMBL/GenBank/DDBJ databases">
        <title>Draft Genome sequence of Marispirochaeta sp. strain JC444.</title>
        <authorList>
            <person name="Shivani Y."/>
            <person name="Subhash Y."/>
            <person name="Sasikala C."/>
            <person name="Ramana C."/>
        </authorList>
    </citation>
    <scope>NUCLEOTIDE SEQUENCE [LARGE SCALE GENOMIC DNA]</scope>
    <source>
        <strain evidence="7 8">JC444</strain>
    </source>
</reference>
<keyword evidence="3" id="KW-0479">Metal-binding</keyword>
<dbReference type="RefSeq" id="WP_083052306.1">
    <property type="nucleotide sequence ID" value="NZ_MWQY01000020.1"/>
</dbReference>
<dbReference type="Pfam" id="PF08240">
    <property type="entry name" value="ADH_N"/>
    <property type="match status" value="1"/>
</dbReference>
<sequence length="359" mass="38851">MNRVLQVGEGTGRLEWKEIPRRDPGPREVLVKVQYGAIKHGTEFSMARGYPSRRGTWNEELRIHEKVPGDIKEEGGESFFLAGNMVAGRVAAIGSGVTDFSAGERVFGFSSFAEHVLVPADRLWHLPKIDWRSALCLDPARFALAALRDSQVRLGDRVAVFGMGAIGLLCIRMALLSGAAQVVAVDPLKERLAAALRLGATGVLDPGSSDVGRELKLCTGGMGADAVIEMSGSRQALQEALRGVAFGGRVVCGAFPPPWGGGLDLGAEAHMNCPQILFSRATSDPNREHPRWRAERIEAECLHLTGRGLIPGHHIIDRLVPYAELKEEYRMCMENPARAIKLGVVFPAAESGTEGEQDE</sequence>
<dbReference type="Pfam" id="PF00107">
    <property type="entry name" value="ADH_zinc_N"/>
    <property type="match status" value="1"/>
</dbReference>
<name>A0A1Y1RUN4_9SPIO</name>
<dbReference type="InterPro" id="IPR011032">
    <property type="entry name" value="GroES-like_sf"/>
</dbReference>
<keyword evidence="5" id="KW-0560">Oxidoreductase</keyword>
<dbReference type="GO" id="GO:0046872">
    <property type="term" value="F:metal ion binding"/>
    <property type="evidence" value="ECO:0007669"/>
    <property type="project" value="UniProtKB-KW"/>
</dbReference>
<dbReference type="PANTHER" id="PTHR43350:SF19">
    <property type="entry name" value="D-GULOSIDE 3-DEHYDROGENASE"/>
    <property type="match status" value="1"/>
</dbReference>
<evidence type="ECO:0000256" key="1">
    <source>
        <dbReference type="ARBA" id="ARBA00001947"/>
    </source>
</evidence>
<dbReference type="Gene3D" id="3.90.180.10">
    <property type="entry name" value="Medium-chain alcohol dehydrogenases, catalytic domain"/>
    <property type="match status" value="2"/>
</dbReference>
<dbReference type="SUPFAM" id="SSF50129">
    <property type="entry name" value="GroES-like"/>
    <property type="match status" value="1"/>
</dbReference>
<keyword evidence="8" id="KW-1185">Reference proteome</keyword>
<dbReference type="InterPro" id="IPR013149">
    <property type="entry name" value="ADH-like_C"/>
</dbReference>
<dbReference type="InterPro" id="IPR020843">
    <property type="entry name" value="ER"/>
</dbReference>
<feature type="domain" description="Enoyl reductase (ER)" evidence="6">
    <location>
        <begin position="10"/>
        <end position="344"/>
    </location>
</feature>
<dbReference type="OrthoDB" id="9791234at2"/>
<dbReference type="InterPro" id="IPR013154">
    <property type="entry name" value="ADH-like_N"/>
</dbReference>
<comment type="similarity">
    <text evidence="2">Belongs to the zinc-containing alcohol dehydrogenase family.</text>
</comment>
<proteinExistence type="inferred from homology"/>
<comment type="cofactor">
    <cofactor evidence="1">
        <name>Zn(2+)</name>
        <dbReference type="ChEBI" id="CHEBI:29105"/>
    </cofactor>
</comment>
<dbReference type="CDD" id="cd08255">
    <property type="entry name" value="2-desacetyl-2-hydroxyethyl_bacteriochlorophyllide_like"/>
    <property type="match status" value="1"/>
</dbReference>
<dbReference type="SUPFAM" id="SSF51735">
    <property type="entry name" value="NAD(P)-binding Rossmann-fold domains"/>
    <property type="match status" value="1"/>
</dbReference>
<evidence type="ECO:0000313" key="7">
    <source>
        <dbReference type="EMBL" id="ORC32757.1"/>
    </source>
</evidence>